<dbReference type="Gene3D" id="3.30.710.10">
    <property type="entry name" value="Potassium Channel Kv1.1, Chain A"/>
    <property type="match status" value="1"/>
</dbReference>
<evidence type="ECO:0000313" key="2">
    <source>
        <dbReference type="EMBL" id="KZV79380.1"/>
    </source>
</evidence>
<proteinExistence type="predicted"/>
<feature type="non-terminal residue" evidence="2">
    <location>
        <position position="415"/>
    </location>
</feature>
<reference evidence="2 3" key="1">
    <citation type="journal article" date="2016" name="Mol. Biol. Evol.">
        <title>Comparative Genomics of Early-Diverging Mushroom-Forming Fungi Provides Insights into the Origins of Lignocellulose Decay Capabilities.</title>
        <authorList>
            <person name="Nagy L.G."/>
            <person name="Riley R."/>
            <person name="Tritt A."/>
            <person name="Adam C."/>
            <person name="Daum C."/>
            <person name="Floudas D."/>
            <person name="Sun H."/>
            <person name="Yadav J.S."/>
            <person name="Pangilinan J."/>
            <person name="Larsson K.H."/>
            <person name="Matsuura K."/>
            <person name="Barry K."/>
            <person name="Labutti K."/>
            <person name="Kuo R."/>
            <person name="Ohm R.A."/>
            <person name="Bhattacharya S.S."/>
            <person name="Shirouzu T."/>
            <person name="Yoshinaga Y."/>
            <person name="Martin F.M."/>
            <person name="Grigoriev I.V."/>
            <person name="Hibbett D.S."/>
        </authorList>
    </citation>
    <scope>NUCLEOTIDE SEQUENCE [LARGE SCALE GENOMIC DNA]</scope>
    <source>
        <strain evidence="2 3">HHB12029</strain>
    </source>
</reference>
<dbReference type="CDD" id="cd18186">
    <property type="entry name" value="BTB_POZ_ZBTB_KLHL-like"/>
    <property type="match status" value="1"/>
</dbReference>
<accession>A0A165AT54</accession>
<dbReference type="OrthoDB" id="3218112at2759"/>
<dbReference type="AlphaFoldDB" id="A0A165AT54"/>
<dbReference type="STRING" id="1314781.A0A165AT54"/>
<dbReference type="InterPro" id="IPR011333">
    <property type="entry name" value="SKP1/BTB/POZ_sf"/>
</dbReference>
<protein>
    <recommendedName>
        <fullName evidence="4">BTB domain-containing protein</fullName>
    </recommendedName>
</protein>
<sequence>MARIFTRAVRERRRSRSGASHSGTFAASALRANARLSLGYPVPPSATISGEQTSKPTGDMFRLLRSLSSSFTLDSTGMLDFGTYSSGAMYTPISHLHTAMLLVPPDKTPVNDMPGATPGSPTAVPVTFSRHNKLLRRKLFLIHPGLIRDISRTRRDGNVILCGKATVADNPPLGFRVHKSLLASQSFAWLDALTPSEHSDSRVITAHRGLPVIHLDDDVASLEHLLTLLYSQTYLPSTRLAPWTETCDHVADILRIATKYEMSLLCTEIVRILERDWPTTLDEWDDNERTLQRRISQKSRDSTKKTFDKAQLDDIGPEPARIIALALECNVRSILPAAFYHLNRIYQHPKPPIGVLGPQHRTFVQDCLPAEALHALLLGRESIARFVTQSRFNVNMVHSTCCAEVVQQWWTDIAT</sequence>
<feature type="region of interest" description="Disordered" evidence="1">
    <location>
        <begin position="1"/>
        <end position="23"/>
    </location>
</feature>
<name>A0A165AT54_EXIGL</name>
<evidence type="ECO:0000313" key="3">
    <source>
        <dbReference type="Proteomes" id="UP000077266"/>
    </source>
</evidence>
<gene>
    <name evidence="2" type="ORF">EXIGLDRAFT_707169</name>
</gene>
<dbReference type="InParanoid" id="A0A165AT54"/>
<evidence type="ECO:0000256" key="1">
    <source>
        <dbReference type="SAM" id="MobiDB-lite"/>
    </source>
</evidence>
<dbReference type="EMBL" id="KV426630">
    <property type="protein sequence ID" value="KZV79380.1"/>
    <property type="molecule type" value="Genomic_DNA"/>
</dbReference>
<organism evidence="2 3">
    <name type="scientific">Exidia glandulosa HHB12029</name>
    <dbReference type="NCBI Taxonomy" id="1314781"/>
    <lineage>
        <taxon>Eukaryota</taxon>
        <taxon>Fungi</taxon>
        <taxon>Dikarya</taxon>
        <taxon>Basidiomycota</taxon>
        <taxon>Agaricomycotina</taxon>
        <taxon>Agaricomycetes</taxon>
        <taxon>Auriculariales</taxon>
        <taxon>Exidiaceae</taxon>
        <taxon>Exidia</taxon>
    </lineage>
</organism>
<dbReference type="Proteomes" id="UP000077266">
    <property type="component" value="Unassembled WGS sequence"/>
</dbReference>
<keyword evidence="3" id="KW-1185">Reference proteome</keyword>
<evidence type="ECO:0008006" key="4">
    <source>
        <dbReference type="Google" id="ProtNLM"/>
    </source>
</evidence>